<evidence type="ECO:0000256" key="5">
    <source>
        <dbReference type="ARBA" id="ARBA00022741"/>
    </source>
</evidence>
<feature type="binding site" evidence="14">
    <location>
        <position position="240"/>
    </location>
    <ligand>
        <name>Mn(2+)</name>
        <dbReference type="ChEBI" id="CHEBI:29035"/>
        <label>2</label>
    </ligand>
</feature>
<feature type="region of interest" description="Disordered" evidence="16">
    <location>
        <begin position="175"/>
        <end position="197"/>
    </location>
</feature>
<evidence type="ECO:0000256" key="1">
    <source>
        <dbReference type="ARBA" id="ARBA00008071"/>
    </source>
</evidence>
<feature type="binding site" evidence="13">
    <location>
        <begin position="387"/>
        <end position="390"/>
    </location>
    <ligand>
        <name>GMP</name>
        <dbReference type="ChEBI" id="CHEBI:58115"/>
    </ligand>
</feature>
<evidence type="ECO:0000256" key="14">
    <source>
        <dbReference type="PIRSR" id="PIRSR601233-3"/>
    </source>
</evidence>
<feature type="binding site" evidence="14">
    <location>
        <position position="338"/>
    </location>
    <ligand>
        <name>Mn(2+)</name>
        <dbReference type="ChEBI" id="CHEBI:29035"/>
        <label>2</label>
    </ligand>
</feature>
<dbReference type="EMBL" id="MT630781">
    <property type="protein sequence ID" value="QNO42925.1"/>
    <property type="molecule type" value="Genomic_DNA"/>
</dbReference>
<dbReference type="FunFam" id="3.90.1860.10:FF:000001">
    <property type="entry name" value="tRNA-splicing ligase RtcB homolog"/>
    <property type="match status" value="1"/>
</dbReference>
<evidence type="ECO:0000256" key="13">
    <source>
        <dbReference type="PIRSR" id="PIRSR601233-2"/>
    </source>
</evidence>
<dbReference type="InterPro" id="IPR001233">
    <property type="entry name" value="RtcB"/>
</dbReference>
<feature type="binding site" evidence="13">
    <location>
        <position position="394"/>
    </location>
    <ligand>
        <name>GMP</name>
        <dbReference type="ChEBI" id="CHEBI:58115"/>
    </ligand>
</feature>
<evidence type="ECO:0000256" key="15">
    <source>
        <dbReference type="RuleBase" id="RU371113"/>
    </source>
</evidence>
<feature type="compositionally biased region" description="Basic and acidic residues" evidence="16">
    <location>
        <begin position="175"/>
        <end position="192"/>
    </location>
</feature>
<gene>
    <name evidence="15 17" type="primary">rtcB</name>
    <name evidence="17" type="ORF">FPLJOMBM_00016</name>
</gene>
<sequence length="506" mass="56347">MNRDVDIPVRKIREDVWEVPQSYKDYMRVPARIYAAEALLDKMKGDRTLQQTINVASLPGIEKYSMVMPDGHQGYGFPIGGVAATDFEVGVISPGGVGYDINCGVRLIRTNLMEKDVRPHLSEILDTLFEYVPAGLGLSGKVRLSYAQLDEVLKGGTEWCIENGYGWEEDIERTEEGGKLKAANPEKIDEKSKKRGAPQLGTLGSGNHFLELGVVDEIFDERLAKAYGIEEQGQVTVLIHTGGRGFSHGVCSYYLRSFEREMSKDATLSKILSLERELACAYLSSDTGMDYFEAMCACANYAFANRQIAMHWVRKVFEDVLRSPAEDMEIRLVYDIAHNIAKEEEHVVEGKRKKLCVHRKGATRAFPAGDARLPTVYRNIGQPVLIPGSMGTRSFLAVGTETAKLETFGSCAHGSGREMSRTAAMRKYRGIEVREELAKRNIIVKTRERRKRDVRRKSGIPFDKYGELAEEVAAAYKDPEVVVRSCEVSGIAKRVAAFRGIGVIKG</sequence>
<feature type="binding site" evidence="14">
    <location>
        <position position="100"/>
    </location>
    <ligand>
        <name>Mn(2+)</name>
        <dbReference type="ChEBI" id="CHEBI:29035"/>
        <label>1</label>
    </ligand>
</feature>
<dbReference type="PANTHER" id="PTHR11118:SF1">
    <property type="entry name" value="RNA-SPLICING LIGASE RTCB HOMOLOG"/>
    <property type="match status" value="1"/>
</dbReference>
<dbReference type="InterPro" id="IPR036025">
    <property type="entry name" value="RtcB-like_sf"/>
</dbReference>
<feature type="binding site" evidence="14">
    <location>
        <position position="208"/>
    </location>
    <ligand>
        <name>Mn(2+)</name>
        <dbReference type="ChEBI" id="CHEBI:29035"/>
        <label>1</label>
    </ligand>
</feature>
<keyword evidence="7 14" id="KW-0464">Manganese</keyword>
<feature type="binding site" evidence="13">
    <location>
        <begin position="207"/>
        <end position="211"/>
    </location>
    <ligand>
        <name>GMP</name>
        <dbReference type="ChEBI" id="CHEBI:58115"/>
    </ligand>
</feature>
<dbReference type="Gene3D" id="3.90.1860.10">
    <property type="entry name" value="tRNA-splicing ligase RtcB"/>
    <property type="match status" value="1"/>
</dbReference>
<evidence type="ECO:0000313" key="17">
    <source>
        <dbReference type="EMBL" id="QNO42925.1"/>
    </source>
</evidence>
<comment type="catalytic activity">
    <reaction evidence="11">
        <text>a 3'-end 2',3'-cyclophospho-ribonucleotide-RNA + a 5'-end dephospho-ribonucleoside-RNA + GTP + H2O = a ribonucleotidyl-ribonucleotide-RNA + GMP + diphosphate + H(+)</text>
        <dbReference type="Rhea" id="RHEA:68080"/>
        <dbReference type="Rhea" id="RHEA-COMP:10464"/>
        <dbReference type="Rhea" id="RHEA-COMP:13936"/>
        <dbReference type="Rhea" id="RHEA-COMP:17355"/>
        <dbReference type="ChEBI" id="CHEBI:15377"/>
        <dbReference type="ChEBI" id="CHEBI:15378"/>
        <dbReference type="ChEBI" id="CHEBI:33019"/>
        <dbReference type="ChEBI" id="CHEBI:37565"/>
        <dbReference type="ChEBI" id="CHEBI:58115"/>
        <dbReference type="ChEBI" id="CHEBI:83064"/>
        <dbReference type="ChEBI" id="CHEBI:138284"/>
        <dbReference type="ChEBI" id="CHEBI:173118"/>
        <dbReference type="EC" id="6.5.1.8"/>
    </reaction>
</comment>
<dbReference type="PANTHER" id="PTHR11118">
    <property type="entry name" value="RNA-SPLICING LIGASE RTCB HOMOLOG"/>
    <property type="match status" value="1"/>
</dbReference>
<reference evidence="17" key="1">
    <citation type="submission" date="2020-06" db="EMBL/GenBank/DDBJ databases">
        <title>Unique genomic features of the anaerobic methanotrophic archaea.</title>
        <authorList>
            <person name="Chadwick G.L."/>
            <person name="Skennerton C.T."/>
            <person name="Laso-Perez R."/>
            <person name="Leu A.O."/>
            <person name="Speth D.R."/>
            <person name="Yu H."/>
            <person name="Morgan-Lang C."/>
            <person name="Hatzenpichler R."/>
            <person name="Goudeau D."/>
            <person name="Malmstrom R."/>
            <person name="Brazelton W.J."/>
            <person name="Woyke T."/>
            <person name="Hallam S.J."/>
            <person name="Tyson G.W."/>
            <person name="Wegener G."/>
            <person name="Boetius A."/>
            <person name="Orphan V."/>
        </authorList>
    </citation>
    <scope>NUCLEOTIDE SEQUENCE</scope>
</reference>
<evidence type="ECO:0000256" key="11">
    <source>
        <dbReference type="ARBA" id="ARBA00049514"/>
    </source>
</evidence>
<name>A0A7G9Y4J1_9EURY</name>
<organism evidence="17">
    <name type="scientific">Candidatus Methanogaster sp. ANME-2c ERB4</name>
    <dbReference type="NCBI Taxonomy" id="2759911"/>
    <lineage>
        <taxon>Archaea</taxon>
        <taxon>Methanobacteriati</taxon>
        <taxon>Methanobacteriota</taxon>
        <taxon>Stenosarchaea group</taxon>
        <taxon>Methanomicrobia</taxon>
        <taxon>Methanosarcinales</taxon>
        <taxon>ANME-2 cluster</taxon>
        <taxon>Candidatus Methanogasteraceae</taxon>
        <taxon>Candidatus Methanogaster</taxon>
    </lineage>
</organism>
<keyword evidence="6 13" id="KW-0342">GTP-binding</keyword>
<comment type="subunit">
    <text evidence="2 15">Monomer.</text>
</comment>
<accession>A0A7G9Y4J1</accession>
<dbReference type="Pfam" id="PF01139">
    <property type="entry name" value="RtcB"/>
    <property type="match status" value="1"/>
</dbReference>
<dbReference type="SUPFAM" id="SSF103365">
    <property type="entry name" value="Hypothetical protein PH1602"/>
    <property type="match status" value="1"/>
</dbReference>
<evidence type="ECO:0000256" key="3">
    <source>
        <dbReference type="ARBA" id="ARBA00022598"/>
    </source>
</evidence>
<evidence type="ECO:0000256" key="4">
    <source>
        <dbReference type="ARBA" id="ARBA00022723"/>
    </source>
</evidence>
<evidence type="ECO:0000256" key="9">
    <source>
        <dbReference type="ARBA" id="ARBA00045316"/>
    </source>
</evidence>
<feature type="binding site" evidence="13">
    <location>
        <begin position="338"/>
        <end position="339"/>
    </location>
    <ligand>
        <name>GMP</name>
        <dbReference type="ChEBI" id="CHEBI:58115"/>
    </ligand>
</feature>
<dbReference type="GO" id="GO:0170057">
    <property type="term" value="F:RNA ligase (GTP) activity"/>
    <property type="evidence" value="ECO:0007669"/>
    <property type="project" value="UniProtKB-EC"/>
</dbReference>
<keyword evidence="5 13" id="KW-0547">Nucleotide-binding</keyword>
<comment type="function">
    <text evidence="9">Essential for tRNA splicing and maturation. Acts by directly joining spliced tRNA halves to mature-sized tRNAs. Joins RNA with 2',3'-cyclic-phosphate or 3'-phosphate ends to RNA with 5'-hydroxy ends.</text>
</comment>
<evidence type="ECO:0000256" key="7">
    <source>
        <dbReference type="ARBA" id="ARBA00023211"/>
    </source>
</evidence>
<dbReference type="GO" id="GO:0046872">
    <property type="term" value="F:metal ion binding"/>
    <property type="evidence" value="ECO:0007669"/>
    <property type="project" value="UniProtKB-UniRule"/>
</dbReference>
<evidence type="ECO:0000256" key="6">
    <source>
        <dbReference type="ARBA" id="ARBA00023134"/>
    </source>
</evidence>
<protein>
    <recommendedName>
        <fullName evidence="8 15">tRNA-splicing ligase RtcB</fullName>
        <ecNumber evidence="15">6.5.1.-</ecNumber>
    </recommendedName>
</protein>
<keyword evidence="4 14" id="KW-0479">Metal-binding</keyword>
<evidence type="ECO:0000256" key="2">
    <source>
        <dbReference type="ARBA" id="ARBA00011245"/>
    </source>
</evidence>
<feature type="binding site" evidence="13">
    <location>
        <begin position="413"/>
        <end position="416"/>
    </location>
    <ligand>
        <name>GMP</name>
        <dbReference type="ChEBI" id="CHEBI:58115"/>
    </ligand>
</feature>
<dbReference type="AlphaFoldDB" id="A0A7G9Y4J1"/>
<evidence type="ECO:0000256" key="10">
    <source>
        <dbReference type="ARBA" id="ARBA00047746"/>
    </source>
</evidence>
<evidence type="ECO:0000256" key="8">
    <source>
        <dbReference type="ARBA" id="ARBA00033766"/>
    </source>
</evidence>
<feature type="active site" description="GMP-histidine intermediate" evidence="12">
    <location>
        <position position="413"/>
    </location>
</feature>
<comment type="catalytic activity">
    <reaction evidence="10">
        <text>a 3'-end 3'-phospho-ribonucleotide-RNA + a 5'-end dephospho-ribonucleoside-RNA + GTP = a ribonucleotidyl-ribonucleotide-RNA + GMP + diphosphate</text>
        <dbReference type="Rhea" id="RHEA:68076"/>
        <dbReference type="Rhea" id="RHEA-COMP:10463"/>
        <dbReference type="Rhea" id="RHEA-COMP:13936"/>
        <dbReference type="Rhea" id="RHEA-COMP:17355"/>
        <dbReference type="ChEBI" id="CHEBI:33019"/>
        <dbReference type="ChEBI" id="CHEBI:37565"/>
        <dbReference type="ChEBI" id="CHEBI:58115"/>
        <dbReference type="ChEBI" id="CHEBI:83062"/>
        <dbReference type="ChEBI" id="CHEBI:138284"/>
        <dbReference type="ChEBI" id="CHEBI:173118"/>
        <dbReference type="EC" id="6.5.1.8"/>
    </reaction>
</comment>
<comment type="similarity">
    <text evidence="1 15">Belongs to the RtcB family.</text>
</comment>
<evidence type="ECO:0000256" key="12">
    <source>
        <dbReference type="PIRSR" id="PIRSR601233-1"/>
    </source>
</evidence>
<dbReference type="GO" id="GO:0003972">
    <property type="term" value="F:RNA ligase (ATP) activity"/>
    <property type="evidence" value="ECO:0007669"/>
    <property type="project" value="TreeGrafter"/>
</dbReference>
<evidence type="ECO:0000256" key="16">
    <source>
        <dbReference type="SAM" id="MobiDB-lite"/>
    </source>
</evidence>
<proteinExistence type="inferred from homology"/>
<dbReference type="EC" id="6.5.1.-" evidence="15"/>
<comment type="cofactor">
    <cofactor evidence="14 15">
        <name>Mn(2+)</name>
        <dbReference type="ChEBI" id="CHEBI:29035"/>
    </cofactor>
    <text evidence="14 15">Binds 2 manganese ions per subunit.</text>
</comment>
<feature type="binding site" evidence="13">
    <location>
        <position position="505"/>
    </location>
    <ligand>
        <name>GMP</name>
        <dbReference type="ChEBI" id="CHEBI:58115"/>
    </ligand>
</feature>
<dbReference type="GO" id="GO:0006388">
    <property type="term" value="P:tRNA splicing, via endonucleolytic cleavage and ligation"/>
    <property type="evidence" value="ECO:0007669"/>
    <property type="project" value="UniProtKB-ARBA"/>
</dbReference>
<dbReference type="GO" id="GO:0005525">
    <property type="term" value="F:GTP binding"/>
    <property type="evidence" value="ECO:0007669"/>
    <property type="project" value="UniProtKB-KW"/>
</dbReference>
<keyword evidence="3 15" id="KW-0436">Ligase</keyword>